<dbReference type="AlphaFoldDB" id="U5NC51"/>
<accession>U5NC51</accession>
<name>U5NC51_9BURK</name>
<dbReference type="HOGENOM" id="CLU_2823133_0_0_4"/>
<protein>
    <submittedName>
        <fullName evidence="1">Uncharacterized protein</fullName>
    </submittedName>
</protein>
<evidence type="ECO:0000313" key="2">
    <source>
        <dbReference type="Proteomes" id="UP000017184"/>
    </source>
</evidence>
<organism evidence="1 2">
    <name type="scientific">Candidatus Symbiobacter mobilis CR</name>
    <dbReference type="NCBI Taxonomy" id="946483"/>
    <lineage>
        <taxon>Bacteria</taxon>
        <taxon>Pseudomonadati</taxon>
        <taxon>Pseudomonadota</taxon>
        <taxon>Betaproteobacteria</taxon>
        <taxon>Burkholderiales</taxon>
        <taxon>Comamonadaceae</taxon>
    </lineage>
</organism>
<dbReference type="STRING" id="946483.Cenrod_1679"/>
<dbReference type="Proteomes" id="UP000017184">
    <property type="component" value="Chromosome"/>
</dbReference>
<sequence length="66" mass="7141">MKWLPSALLPRDCTGVTAVPAVHGYILPVLYSLHSLPKRTGKFVAYRTGVPPPSHLPATMAGMWIA</sequence>
<dbReference type="RefSeq" id="WP_022773822.1">
    <property type="nucleotide sequence ID" value="NC_022576.1"/>
</dbReference>
<reference evidence="1 2" key="1">
    <citation type="journal article" date="2013" name="Genome Biol.">
        <title>Genomic analysis reveals key aspects of prokaryotic symbiosis in the phototrophic consortium "Chlorochromatium aggregatum".</title>
        <authorList>
            <person name="Liu Z."/>
            <person name="Muller J."/>
            <person name="Li T."/>
            <person name="Alvey R.M."/>
            <person name="Vogl K."/>
            <person name="Frigaard N.U."/>
            <person name="Rockwell N.C."/>
            <person name="Boyd E.S."/>
            <person name="Tomsho L.P."/>
            <person name="Schuster S.C."/>
            <person name="Henke P."/>
            <person name="Rohde M."/>
            <person name="Overmann J."/>
            <person name="Bryant D.A."/>
        </authorList>
    </citation>
    <scope>NUCLEOTIDE SEQUENCE [LARGE SCALE GENOMIC DNA]</scope>
    <source>
        <strain evidence="1">CR</strain>
    </source>
</reference>
<dbReference type="EMBL" id="CP004885">
    <property type="protein sequence ID" value="AGX87764.1"/>
    <property type="molecule type" value="Genomic_DNA"/>
</dbReference>
<dbReference type="KEGG" id="cbx:Cenrod_1679"/>
<evidence type="ECO:0000313" key="1">
    <source>
        <dbReference type="EMBL" id="AGX87764.1"/>
    </source>
</evidence>
<keyword evidence="2" id="KW-1185">Reference proteome</keyword>
<gene>
    <name evidence="1" type="ORF">Cenrod_1679</name>
</gene>
<proteinExistence type="predicted"/>